<keyword evidence="3" id="KW-1185">Reference proteome</keyword>
<dbReference type="SUPFAM" id="SSF54909">
    <property type="entry name" value="Dimeric alpha+beta barrel"/>
    <property type="match status" value="1"/>
</dbReference>
<dbReference type="InterPro" id="IPR011008">
    <property type="entry name" value="Dimeric_a/b-barrel"/>
</dbReference>
<sequence length="126" mass="13690">MIRSLTRVSAAARAGRRAFSAPPAPVPHYILTYQYPPTILTDRVPHRPGHVSLAKQHKTSGTLLYAGGLSSPLSPNSDRSVPSSGVFLFNCEKAAEAFIKEDPYVKEGVVDKETITIQEWACVVTP</sequence>
<organism evidence="2 3">
    <name type="scientific">Triparma strigata</name>
    <dbReference type="NCBI Taxonomy" id="1606541"/>
    <lineage>
        <taxon>Eukaryota</taxon>
        <taxon>Sar</taxon>
        <taxon>Stramenopiles</taxon>
        <taxon>Ochrophyta</taxon>
        <taxon>Bolidophyceae</taxon>
        <taxon>Parmales</taxon>
        <taxon>Triparmaceae</taxon>
        <taxon>Triparma</taxon>
    </lineage>
</organism>
<comment type="caution">
    <text evidence="2">The sequence shown here is derived from an EMBL/GenBank/DDBJ whole genome shotgun (WGS) entry which is preliminary data.</text>
</comment>
<dbReference type="InterPro" id="IPR051807">
    <property type="entry name" value="Sec-metab_biosynth-assoc"/>
</dbReference>
<dbReference type="Pfam" id="PF03795">
    <property type="entry name" value="YCII"/>
    <property type="match status" value="1"/>
</dbReference>
<accession>A0A9W6ZU91</accession>
<evidence type="ECO:0000313" key="3">
    <source>
        <dbReference type="Proteomes" id="UP001165085"/>
    </source>
</evidence>
<dbReference type="Proteomes" id="UP001165085">
    <property type="component" value="Unassembled WGS sequence"/>
</dbReference>
<feature type="domain" description="YCII-related" evidence="1">
    <location>
        <begin position="29"/>
        <end position="115"/>
    </location>
</feature>
<protein>
    <recommendedName>
        <fullName evidence="1">YCII-related domain-containing protein</fullName>
    </recommendedName>
</protein>
<dbReference type="PANTHER" id="PTHR33606:SF3">
    <property type="entry name" value="PROTEIN YCII"/>
    <property type="match status" value="1"/>
</dbReference>
<evidence type="ECO:0000259" key="1">
    <source>
        <dbReference type="Pfam" id="PF03795"/>
    </source>
</evidence>
<dbReference type="InterPro" id="IPR005545">
    <property type="entry name" value="YCII"/>
</dbReference>
<dbReference type="EMBL" id="BRXY01000060">
    <property type="protein sequence ID" value="GMH59661.1"/>
    <property type="molecule type" value="Genomic_DNA"/>
</dbReference>
<name>A0A9W6ZU91_9STRA</name>
<gene>
    <name evidence="2" type="ORF">TrST_g2978</name>
</gene>
<dbReference type="Gene3D" id="3.30.70.1060">
    <property type="entry name" value="Dimeric alpha+beta barrel"/>
    <property type="match status" value="1"/>
</dbReference>
<dbReference type="PANTHER" id="PTHR33606">
    <property type="entry name" value="PROTEIN YCII"/>
    <property type="match status" value="1"/>
</dbReference>
<reference evidence="3" key="1">
    <citation type="journal article" date="2023" name="Commun. Biol.">
        <title>Genome analysis of Parmales, the sister group of diatoms, reveals the evolutionary specialization of diatoms from phago-mixotrophs to photoautotrophs.</title>
        <authorList>
            <person name="Ban H."/>
            <person name="Sato S."/>
            <person name="Yoshikawa S."/>
            <person name="Yamada K."/>
            <person name="Nakamura Y."/>
            <person name="Ichinomiya M."/>
            <person name="Sato N."/>
            <person name="Blanc-Mathieu R."/>
            <person name="Endo H."/>
            <person name="Kuwata A."/>
            <person name="Ogata H."/>
        </authorList>
    </citation>
    <scope>NUCLEOTIDE SEQUENCE [LARGE SCALE GENOMIC DNA]</scope>
    <source>
        <strain evidence="3">NIES 3701</strain>
    </source>
</reference>
<proteinExistence type="predicted"/>
<evidence type="ECO:0000313" key="2">
    <source>
        <dbReference type="EMBL" id="GMH59661.1"/>
    </source>
</evidence>
<dbReference type="OrthoDB" id="5519740at2759"/>
<dbReference type="AlphaFoldDB" id="A0A9W6ZU91"/>